<dbReference type="InterPro" id="IPR000914">
    <property type="entry name" value="SBP_5_dom"/>
</dbReference>
<feature type="chain" id="PRO_5039328442" evidence="1">
    <location>
        <begin position="21"/>
        <end position="535"/>
    </location>
</feature>
<dbReference type="GO" id="GO:1904680">
    <property type="term" value="F:peptide transmembrane transporter activity"/>
    <property type="evidence" value="ECO:0007669"/>
    <property type="project" value="TreeGrafter"/>
</dbReference>
<accession>A0A9D2L8A6</accession>
<gene>
    <name evidence="3" type="ORF">H9716_07655</name>
</gene>
<reference evidence="3" key="1">
    <citation type="journal article" date="2021" name="PeerJ">
        <title>Extensive microbial diversity within the chicken gut microbiome revealed by metagenomics and culture.</title>
        <authorList>
            <person name="Gilroy R."/>
            <person name="Ravi A."/>
            <person name="Getino M."/>
            <person name="Pursley I."/>
            <person name="Horton D.L."/>
            <person name="Alikhan N.F."/>
            <person name="Baker D."/>
            <person name="Gharbi K."/>
            <person name="Hall N."/>
            <person name="Watson M."/>
            <person name="Adriaenssens E.M."/>
            <person name="Foster-Nyarko E."/>
            <person name="Jarju S."/>
            <person name="Secka A."/>
            <person name="Antonio M."/>
            <person name="Oren A."/>
            <person name="Chaudhuri R.R."/>
            <person name="La Ragione R."/>
            <person name="Hildebrand F."/>
            <person name="Pallen M.J."/>
        </authorList>
    </citation>
    <scope>NUCLEOTIDE SEQUENCE</scope>
    <source>
        <strain evidence="3">CHK188-4685</strain>
    </source>
</reference>
<name>A0A9D2L8A6_9FIRM</name>
<evidence type="ECO:0000313" key="3">
    <source>
        <dbReference type="EMBL" id="HJB07726.1"/>
    </source>
</evidence>
<dbReference type="AlphaFoldDB" id="A0A9D2L8A6"/>
<dbReference type="Proteomes" id="UP000886804">
    <property type="component" value="Unassembled WGS sequence"/>
</dbReference>
<dbReference type="GO" id="GO:0043190">
    <property type="term" value="C:ATP-binding cassette (ABC) transporter complex"/>
    <property type="evidence" value="ECO:0007669"/>
    <property type="project" value="InterPro"/>
</dbReference>
<evidence type="ECO:0000313" key="4">
    <source>
        <dbReference type="Proteomes" id="UP000886804"/>
    </source>
</evidence>
<evidence type="ECO:0000259" key="2">
    <source>
        <dbReference type="Pfam" id="PF00496"/>
    </source>
</evidence>
<organism evidence="3 4">
    <name type="scientific">Candidatus Enterocloster faecavium</name>
    <dbReference type="NCBI Taxonomy" id="2838560"/>
    <lineage>
        <taxon>Bacteria</taxon>
        <taxon>Bacillati</taxon>
        <taxon>Bacillota</taxon>
        <taxon>Clostridia</taxon>
        <taxon>Lachnospirales</taxon>
        <taxon>Lachnospiraceae</taxon>
        <taxon>Enterocloster</taxon>
    </lineage>
</organism>
<comment type="caution">
    <text evidence="3">The sequence shown here is derived from an EMBL/GenBank/DDBJ whole genome shotgun (WGS) entry which is preliminary data.</text>
</comment>
<dbReference type="PIRSF" id="PIRSF002741">
    <property type="entry name" value="MppA"/>
    <property type="match status" value="1"/>
</dbReference>
<dbReference type="Gene3D" id="3.10.105.10">
    <property type="entry name" value="Dipeptide-binding Protein, Domain 3"/>
    <property type="match status" value="1"/>
</dbReference>
<feature type="signal peptide" evidence="1">
    <location>
        <begin position="1"/>
        <end position="20"/>
    </location>
</feature>
<proteinExistence type="predicted"/>
<dbReference type="Gene3D" id="3.90.76.10">
    <property type="entry name" value="Dipeptide-binding Protein, Domain 1"/>
    <property type="match status" value="1"/>
</dbReference>
<sequence length="535" mass="59143">MKKQFLAGLMTMAMAASLLAGCGGTVVEEAPPSEAAGSSAAGESAAAGTGTGTGSAFTYAIAGDTGNTLNPLTADDRYGLMVCKVIYSPLYYINLDGTVEYVLAESMEASEDGMTWTLKLKPDLKWSDGEAVTADDVIFTINAQNENSPLLYVNDEPVTMEKVDDLTVDFKLPTPSASIFELLSAEMWMLPQHYYEPKGTFDVNMLEETPVCGGPYMLDKYETGQYLQFKKNPNYALGEASIDTVVYRVIQNEDTATLALQNGEVDAWMASTPQQLIPYENNENFNIYNYTEGRVAYMAMNPTSPNMQDIDYRRGILYALNKSEIMQAAYSDPEFYDLGNTFLPPVNEYYDDTEVEKYDQDVEKAKELTAGGPTNLNIMYLASDTMQERMALTIQAELGAIGINVELNGVESAAWTAAYQDKENDTFDMLLGGYIMGIDPNLYAPLFSGKMDDNFRFNRPDIDELWTQADQVTDSEARKPLYAEIQKLIQDEAIFYPLGSNKRTLVINARVGNVEEAGLVPIYSIKDLSKLTITE</sequence>
<dbReference type="SUPFAM" id="SSF53850">
    <property type="entry name" value="Periplasmic binding protein-like II"/>
    <property type="match status" value="1"/>
</dbReference>
<feature type="domain" description="Solute-binding protein family 5" evidence="2">
    <location>
        <begin position="99"/>
        <end position="440"/>
    </location>
</feature>
<keyword evidence="1" id="KW-0732">Signal</keyword>
<dbReference type="GO" id="GO:0015833">
    <property type="term" value="P:peptide transport"/>
    <property type="evidence" value="ECO:0007669"/>
    <property type="project" value="TreeGrafter"/>
</dbReference>
<dbReference type="EMBL" id="DWYS01000092">
    <property type="protein sequence ID" value="HJB07726.1"/>
    <property type="molecule type" value="Genomic_DNA"/>
</dbReference>
<dbReference type="CDD" id="cd00995">
    <property type="entry name" value="PBP2_NikA_DppA_OppA_like"/>
    <property type="match status" value="1"/>
</dbReference>
<dbReference type="InterPro" id="IPR039424">
    <property type="entry name" value="SBP_5"/>
</dbReference>
<dbReference type="PROSITE" id="PS51257">
    <property type="entry name" value="PROKAR_LIPOPROTEIN"/>
    <property type="match status" value="1"/>
</dbReference>
<protein>
    <submittedName>
        <fullName evidence="3">ABC transporter substrate-binding protein</fullName>
    </submittedName>
</protein>
<evidence type="ECO:0000256" key="1">
    <source>
        <dbReference type="SAM" id="SignalP"/>
    </source>
</evidence>
<dbReference type="Pfam" id="PF00496">
    <property type="entry name" value="SBP_bac_5"/>
    <property type="match status" value="1"/>
</dbReference>
<dbReference type="PANTHER" id="PTHR30290:SF59">
    <property type="entry name" value="OLIGOPEPTIDE ABC TRANSPORTER,SUBSTRATE-BINDING PROTEIN"/>
    <property type="match status" value="1"/>
</dbReference>
<dbReference type="Gene3D" id="3.40.190.10">
    <property type="entry name" value="Periplasmic binding protein-like II"/>
    <property type="match status" value="1"/>
</dbReference>
<dbReference type="GO" id="GO:0042597">
    <property type="term" value="C:periplasmic space"/>
    <property type="evidence" value="ECO:0007669"/>
    <property type="project" value="UniProtKB-ARBA"/>
</dbReference>
<reference evidence="3" key="2">
    <citation type="submission" date="2021-04" db="EMBL/GenBank/DDBJ databases">
        <authorList>
            <person name="Gilroy R."/>
        </authorList>
    </citation>
    <scope>NUCLEOTIDE SEQUENCE</scope>
    <source>
        <strain evidence="3">CHK188-4685</strain>
    </source>
</reference>
<dbReference type="PANTHER" id="PTHR30290">
    <property type="entry name" value="PERIPLASMIC BINDING COMPONENT OF ABC TRANSPORTER"/>
    <property type="match status" value="1"/>
</dbReference>
<dbReference type="InterPro" id="IPR030678">
    <property type="entry name" value="Peptide/Ni-bd"/>
</dbReference>